<accession>V6LXZ7</accession>
<dbReference type="VEuPathDB" id="GiardiaDB:SS50377_20673"/>
<reference evidence="2" key="2">
    <citation type="submission" date="2020-12" db="EMBL/GenBank/DDBJ databases">
        <title>New Spironucleus salmonicida genome in near-complete chromosomes.</title>
        <authorList>
            <person name="Xu F."/>
            <person name="Kurt Z."/>
            <person name="Jimenez-Gonzalez A."/>
            <person name="Astvaldsson A."/>
            <person name="Andersson J.O."/>
            <person name="Svard S.G."/>
        </authorList>
    </citation>
    <scope>NUCLEOTIDE SEQUENCE</scope>
    <source>
        <strain evidence="2">ATCC 50377</strain>
    </source>
</reference>
<organism evidence="1">
    <name type="scientific">Spironucleus salmonicida</name>
    <dbReference type="NCBI Taxonomy" id="348837"/>
    <lineage>
        <taxon>Eukaryota</taxon>
        <taxon>Metamonada</taxon>
        <taxon>Diplomonadida</taxon>
        <taxon>Hexamitidae</taxon>
        <taxon>Hexamitinae</taxon>
        <taxon>Spironucleus</taxon>
    </lineage>
</organism>
<reference evidence="1 2" key="1">
    <citation type="journal article" date="2014" name="PLoS Genet.">
        <title>The Genome of Spironucleus salmonicida Highlights a Fish Pathogen Adapted to Fluctuating Environments.</title>
        <authorList>
            <person name="Xu F."/>
            <person name="Jerlstrom-Hultqvist J."/>
            <person name="Einarsson E."/>
            <person name="Astvaldsson A."/>
            <person name="Svard S.G."/>
            <person name="Andersson J.O."/>
        </authorList>
    </citation>
    <scope>NUCLEOTIDE SEQUENCE</scope>
    <source>
        <strain evidence="2">ATCC 50377</strain>
    </source>
</reference>
<dbReference type="AlphaFoldDB" id="V6LXZ7"/>
<evidence type="ECO:0000313" key="1">
    <source>
        <dbReference type="EMBL" id="EST49522.1"/>
    </source>
</evidence>
<evidence type="ECO:0000313" key="2">
    <source>
        <dbReference type="EMBL" id="KAH0577322.1"/>
    </source>
</evidence>
<gene>
    <name evidence="1" type="ORF">SS50377_10125</name>
    <name evidence="2" type="ORF">SS50377_20673</name>
</gene>
<dbReference type="EMBL" id="KI545949">
    <property type="protein sequence ID" value="EST49522.1"/>
    <property type="molecule type" value="Genomic_DNA"/>
</dbReference>
<dbReference type="Proteomes" id="UP000018208">
    <property type="component" value="Unassembled WGS sequence"/>
</dbReference>
<name>V6LXZ7_9EUKA</name>
<proteinExistence type="predicted"/>
<protein>
    <submittedName>
        <fullName evidence="1">Uncharacterized protein</fullName>
    </submittedName>
</protein>
<keyword evidence="3" id="KW-1185">Reference proteome</keyword>
<dbReference type="EMBL" id="AUWU02000001">
    <property type="protein sequence ID" value="KAH0577322.1"/>
    <property type="molecule type" value="Genomic_DNA"/>
</dbReference>
<evidence type="ECO:0000313" key="3">
    <source>
        <dbReference type="Proteomes" id="UP000018208"/>
    </source>
</evidence>
<sequence length="190" mass="21943">MDKPESILELIQQSEQKLQGSKNNAEFCTLDQFCSGLVTKITQTTRRIQAIPFQTCLISHTGLILETTRGLAYYVEFCEKQPIMVHHVTGEWNKRGKTSWSYGNFKWLYTETYQVPVVSYNVQYVAQKFASISQRQGDYTLSGNNCHYVAENVLAQLKVCSKARMYYGTRIKDEDQLFDPLTDIRPVFQI</sequence>